<dbReference type="EMBL" id="JBBCAQ010000034">
    <property type="protein sequence ID" value="KAK7580241.1"/>
    <property type="molecule type" value="Genomic_DNA"/>
</dbReference>
<evidence type="ECO:0000256" key="10">
    <source>
        <dbReference type="ARBA" id="ARBA00058280"/>
    </source>
</evidence>
<evidence type="ECO:0000256" key="13">
    <source>
        <dbReference type="ARBA" id="ARBA00079889"/>
    </source>
</evidence>
<keyword evidence="5" id="KW-0489">Methyltransferase</keyword>
<comment type="subunit">
    <text evidence="11">Monomer. Interacts with SARS1/SerRS; interaction is mediated via tRNA(Ser) and is required for N(3)-methylcytidine methylation.</text>
</comment>
<dbReference type="Gene3D" id="3.40.50.150">
    <property type="entry name" value="Vaccinia Virus protein VP39"/>
    <property type="match status" value="1"/>
</dbReference>
<evidence type="ECO:0000256" key="5">
    <source>
        <dbReference type="ARBA" id="ARBA00022603"/>
    </source>
</evidence>
<keyword evidence="7" id="KW-0819">tRNA processing</keyword>
<keyword evidence="16" id="KW-1185">Reference proteome</keyword>
<dbReference type="InterPro" id="IPR013217">
    <property type="entry name" value="Methyltransf_12"/>
</dbReference>
<dbReference type="Gene3D" id="1.25.40.10">
    <property type="entry name" value="Tetratricopeptide repeat domain"/>
    <property type="match status" value="1"/>
</dbReference>
<dbReference type="GO" id="GO:0030488">
    <property type="term" value="P:tRNA methylation"/>
    <property type="evidence" value="ECO:0007669"/>
    <property type="project" value="UniProtKB-ARBA"/>
</dbReference>
<evidence type="ECO:0000256" key="4">
    <source>
        <dbReference type="ARBA" id="ARBA00022490"/>
    </source>
</evidence>
<dbReference type="GO" id="GO:0005737">
    <property type="term" value="C:cytoplasm"/>
    <property type="evidence" value="ECO:0007669"/>
    <property type="project" value="UniProtKB-SubCell"/>
</dbReference>
<evidence type="ECO:0000256" key="9">
    <source>
        <dbReference type="ARBA" id="ARBA00050646"/>
    </source>
</evidence>
<dbReference type="GO" id="GO:0052735">
    <property type="term" value="F:tRNA (cytidine-3-)-methyltransferase activity"/>
    <property type="evidence" value="ECO:0007669"/>
    <property type="project" value="UniProtKB-ARBA"/>
</dbReference>
<keyword evidence="8" id="KW-0539">Nucleus</keyword>
<sequence length="593" mass="68129">MLIRLILKLKNSRTENSSEGKEKKRPFAELMSHVSEIKKDQGRMEHFTSVAIVIKSVLGDSEELTTEYLLELFGKLCINSFNILDNDMNSVGTGIYPNASVIDHSCCPNATTVFDGSTLHVRSVEDIPDFHMNKVRISYIDLLNSSSERRKELQKMYYFICDCKNCVNKSNEDVMHSMKCFNDKCSGFVPVIENQKRKPICNACYKEASEDKLKEYEEVMHLSDHHLQNMTGSDRAFKVLDNCVDNRKNNSIKPPSKNIKLTLPLAVPPATPMRNGTLASQEDELIDTRLAAILDIKVPCGALFFSMIVNNKEVHVYLCNVFSFRMDDSCSVDLKSDTVVLSEEDLQKLRIQETRLVSNFKAEQLEKDSKKHWDIFYKRNEDRFFKDRHWTTREFEELIENSGSSKVLFEVGCGAGNFIYPLLSEDPSLFVYACDFSPRAIDLVKSHELYDENRLKAFVCDVTIVGAFDEIPKSSVDIVTLIFVLSAIHPKHYHVVLQSLYSVLKPGACILFRDYGLYDMAQLRFKPGHKISENFYMRQDGTRSYFFSVEFVKSLFLNCGFREIETVYIKKRTVNKKEGIDVPRSFIQAKYVK</sequence>
<comment type="function">
    <text evidence="10">S-adenosyl-L-methionine-dependent methyltransferase that mediates N(3)-methylcytidine modification of residue 32 of the tRNA anticodon loop of tRNA(Ser), including tRNA(Ser)(UGA) and tRNA(Ser)(GCU). Interaction with SARS1/SerRS is required for N(3)-methylcytidine methylation.</text>
</comment>
<dbReference type="Pfam" id="PF08242">
    <property type="entry name" value="Methyltransf_12"/>
    <property type="match status" value="1"/>
</dbReference>
<dbReference type="InterPro" id="IPR011990">
    <property type="entry name" value="TPR-like_helical_dom_sf"/>
</dbReference>
<evidence type="ECO:0000256" key="2">
    <source>
        <dbReference type="ARBA" id="ARBA00004496"/>
    </source>
</evidence>
<dbReference type="PANTHER" id="PTHR22809">
    <property type="entry name" value="METHYLTRANSFERASE-RELATED"/>
    <property type="match status" value="1"/>
</dbReference>
<evidence type="ECO:0000256" key="7">
    <source>
        <dbReference type="ARBA" id="ARBA00022694"/>
    </source>
</evidence>
<evidence type="ECO:0000313" key="16">
    <source>
        <dbReference type="Proteomes" id="UP001367676"/>
    </source>
</evidence>
<dbReference type="SUPFAM" id="SSF82199">
    <property type="entry name" value="SET domain"/>
    <property type="match status" value="1"/>
</dbReference>
<proteinExistence type="inferred from homology"/>
<evidence type="ECO:0000256" key="11">
    <source>
        <dbReference type="ARBA" id="ARBA00065134"/>
    </source>
</evidence>
<protein>
    <recommendedName>
        <fullName evidence="12">tRNA N(3)-cytidine methyltransferase METTL6</fullName>
    </recommendedName>
    <alternativeName>
        <fullName evidence="13">Methyltransferase-like protein 6</fullName>
    </alternativeName>
</protein>
<reference evidence="15 16" key="1">
    <citation type="submission" date="2024-03" db="EMBL/GenBank/DDBJ databases">
        <title>Adaptation during the transition from Ophiocordyceps entomopathogen to insect associate is accompanied by gene loss and intensified selection.</title>
        <authorList>
            <person name="Ward C.M."/>
            <person name="Onetto C.A."/>
            <person name="Borneman A.R."/>
        </authorList>
    </citation>
    <scope>NUCLEOTIDE SEQUENCE [LARGE SCALE GENOMIC DNA]</scope>
    <source>
        <strain evidence="15">AWRI1</strain>
        <tissue evidence="15">Single Adult Female</tissue>
    </source>
</reference>
<comment type="subcellular location">
    <subcellularLocation>
        <location evidence="2">Cytoplasm</location>
    </subcellularLocation>
    <subcellularLocation>
        <location evidence="1">Nucleus</location>
    </subcellularLocation>
</comment>
<dbReference type="InterPro" id="IPR046341">
    <property type="entry name" value="SET_dom_sf"/>
</dbReference>
<evidence type="ECO:0000259" key="14">
    <source>
        <dbReference type="Pfam" id="PF08242"/>
    </source>
</evidence>
<gene>
    <name evidence="15" type="ORF">V9T40_000870</name>
</gene>
<dbReference type="Gene3D" id="2.170.270.10">
    <property type="entry name" value="SET domain"/>
    <property type="match status" value="1"/>
</dbReference>
<dbReference type="FunFam" id="3.40.50.150:FF:000279">
    <property type="entry name" value="Methyltransferase-like protein"/>
    <property type="match status" value="1"/>
</dbReference>
<keyword evidence="6" id="KW-0808">Transferase</keyword>
<dbReference type="InterPro" id="IPR029063">
    <property type="entry name" value="SAM-dependent_MTases_sf"/>
</dbReference>
<dbReference type="CDD" id="cd02440">
    <property type="entry name" value="AdoMet_MTases"/>
    <property type="match status" value="1"/>
</dbReference>
<dbReference type="PANTHER" id="PTHR22809:SF5">
    <property type="entry name" value="TRNA N(3)-METHYLCYTIDINE METHYLTRANSFERASE METTL6"/>
    <property type="match status" value="1"/>
</dbReference>
<keyword evidence="4" id="KW-0963">Cytoplasm</keyword>
<dbReference type="SUPFAM" id="SSF53335">
    <property type="entry name" value="S-adenosyl-L-methionine-dependent methyltransferases"/>
    <property type="match status" value="1"/>
</dbReference>
<evidence type="ECO:0000313" key="15">
    <source>
        <dbReference type="EMBL" id="KAK7580241.1"/>
    </source>
</evidence>
<evidence type="ECO:0000256" key="12">
    <source>
        <dbReference type="ARBA" id="ARBA00067376"/>
    </source>
</evidence>
<evidence type="ECO:0000256" key="1">
    <source>
        <dbReference type="ARBA" id="ARBA00004123"/>
    </source>
</evidence>
<feature type="domain" description="Methyltransferase type 12" evidence="14">
    <location>
        <begin position="410"/>
        <end position="509"/>
    </location>
</feature>
<dbReference type="Proteomes" id="UP001367676">
    <property type="component" value="Unassembled WGS sequence"/>
</dbReference>
<comment type="similarity">
    <text evidence="3">Belongs to the methyltransferase superfamily. METL family.</text>
</comment>
<dbReference type="GO" id="GO:0005634">
    <property type="term" value="C:nucleus"/>
    <property type="evidence" value="ECO:0007669"/>
    <property type="project" value="UniProtKB-SubCell"/>
</dbReference>
<comment type="catalytic activity">
    <reaction evidence="9">
        <text>cytidine(32) in tRNA(Ser) + S-adenosyl-L-methionine = N(3)-methylcytidine(32) in tRNA(Ser) + S-adenosyl-L-homocysteine + H(+)</text>
        <dbReference type="Rhea" id="RHEA:50956"/>
        <dbReference type="Rhea" id="RHEA-COMP:12849"/>
        <dbReference type="Rhea" id="RHEA-COMP:12851"/>
        <dbReference type="ChEBI" id="CHEBI:15378"/>
        <dbReference type="ChEBI" id="CHEBI:57856"/>
        <dbReference type="ChEBI" id="CHEBI:59789"/>
        <dbReference type="ChEBI" id="CHEBI:74894"/>
        <dbReference type="ChEBI" id="CHEBI:82748"/>
    </reaction>
    <physiologicalReaction direction="left-to-right" evidence="9">
        <dbReference type="Rhea" id="RHEA:50957"/>
    </physiologicalReaction>
</comment>
<dbReference type="AlphaFoldDB" id="A0AAN9Y0T9"/>
<comment type="caution">
    <text evidence="15">The sequence shown here is derived from an EMBL/GenBank/DDBJ whole genome shotgun (WGS) entry which is preliminary data.</text>
</comment>
<evidence type="ECO:0000256" key="3">
    <source>
        <dbReference type="ARBA" id="ARBA00009725"/>
    </source>
</evidence>
<name>A0AAN9Y0T9_9HEMI</name>
<evidence type="ECO:0000256" key="8">
    <source>
        <dbReference type="ARBA" id="ARBA00023242"/>
    </source>
</evidence>
<evidence type="ECO:0000256" key="6">
    <source>
        <dbReference type="ARBA" id="ARBA00022679"/>
    </source>
</evidence>
<dbReference type="InterPro" id="IPR026113">
    <property type="entry name" value="METTL2/6/8-like"/>
</dbReference>
<organism evidence="15 16">
    <name type="scientific">Parthenolecanium corni</name>
    <dbReference type="NCBI Taxonomy" id="536013"/>
    <lineage>
        <taxon>Eukaryota</taxon>
        <taxon>Metazoa</taxon>
        <taxon>Ecdysozoa</taxon>
        <taxon>Arthropoda</taxon>
        <taxon>Hexapoda</taxon>
        <taxon>Insecta</taxon>
        <taxon>Pterygota</taxon>
        <taxon>Neoptera</taxon>
        <taxon>Paraneoptera</taxon>
        <taxon>Hemiptera</taxon>
        <taxon>Sternorrhyncha</taxon>
        <taxon>Coccoidea</taxon>
        <taxon>Coccidae</taxon>
        <taxon>Parthenolecanium</taxon>
    </lineage>
</organism>
<accession>A0AAN9Y0T9</accession>